<dbReference type="InterPro" id="IPR002523">
    <property type="entry name" value="MgTranspt_CorA/ZnTranspt_ZntB"/>
</dbReference>
<dbReference type="PANTHER" id="PTHR46494:SF1">
    <property type="entry name" value="CORA FAMILY METAL ION TRANSPORTER (EUROFUNG)"/>
    <property type="match status" value="1"/>
</dbReference>
<dbReference type="Gene3D" id="3.40.50.1580">
    <property type="entry name" value="Nucleoside phosphorylase domain"/>
    <property type="match status" value="1"/>
</dbReference>
<comment type="caution">
    <text evidence="6">The sequence shown here is derived from an EMBL/GenBank/DDBJ whole genome shotgun (WGS) entry which is preliminary data.</text>
</comment>
<dbReference type="Proteomes" id="UP000614610">
    <property type="component" value="Unassembled WGS sequence"/>
</dbReference>
<dbReference type="InterPro" id="IPR045863">
    <property type="entry name" value="CorA_TM1_TM2"/>
</dbReference>
<comment type="subcellular location">
    <subcellularLocation>
        <location evidence="1">Cell membrane</location>
        <topology evidence="1">Multi-pass membrane protein</topology>
    </subcellularLocation>
</comment>
<accession>A0A8H8USZ9</accession>
<dbReference type="OrthoDB" id="3231000at2759"/>
<evidence type="ECO:0000313" key="6">
    <source>
        <dbReference type="EMBL" id="KAF3197798.1"/>
    </source>
</evidence>
<evidence type="ECO:0000256" key="4">
    <source>
        <dbReference type="ARBA" id="ARBA00023136"/>
    </source>
</evidence>
<dbReference type="InterPro" id="IPR035994">
    <property type="entry name" value="Nucleoside_phosphorylase_sf"/>
</dbReference>
<dbReference type="GO" id="GO:0050897">
    <property type="term" value="F:cobalt ion binding"/>
    <property type="evidence" value="ECO:0007669"/>
    <property type="project" value="TreeGrafter"/>
</dbReference>
<dbReference type="GO" id="GO:0000287">
    <property type="term" value="F:magnesium ion binding"/>
    <property type="evidence" value="ECO:0007669"/>
    <property type="project" value="TreeGrafter"/>
</dbReference>
<dbReference type="GO" id="GO:0015087">
    <property type="term" value="F:cobalt ion transmembrane transporter activity"/>
    <property type="evidence" value="ECO:0007669"/>
    <property type="project" value="TreeGrafter"/>
</dbReference>
<dbReference type="Pfam" id="PF01544">
    <property type="entry name" value="CorA"/>
    <property type="match status" value="1"/>
</dbReference>
<dbReference type="GO" id="GO:0015095">
    <property type="term" value="F:magnesium ion transmembrane transporter activity"/>
    <property type="evidence" value="ECO:0007669"/>
    <property type="project" value="TreeGrafter"/>
</dbReference>
<reference evidence="6" key="1">
    <citation type="submission" date="2019-06" db="EMBL/GenBank/DDBJ databases">
        <authorList>
            <person name="Palmer J.M."/>
        </authorList>
    </citation>
    <scope>NUCLEOTIDE SEQUENCE</scope>
    <source>
        <strain evidence="6">TWF679</strain>
    </source>
</reference>
<dbReference type="GO" id="GO:0009116">
    <property type="term" value="P:nucleoside metabolic process"/>
    <property type="evidence" value="ECO:0007669"/>
    <property type="project" value="InterPro"/>
</dbReference>
<dbReference type="AlphaFoldDB" id="A0A8H8USZ9"/>
<feature type="transmembrane region" description="Helical" evidence="5">
    <location>
        <begin position="782"/>
        <end position="803"/>
    </location>
</feature>
<dbReference type="PANTHER" id="PTHR46494">
    <property type="entry name" value="CORA FAMILY METAL ION TRANSPORTER (EUROFUNG)"/>
    <property type="match status" value="1"/>
</dbReference>
<keyword evidence="2 5" id="KW-0812">Transmembrane</keyword>
<dbReference type="GO" id="GO:0003824">
    <property type="term" value="F:catalytic activity"/>
    <property type="evidence" value="ECO:0007669"/>
    <property type="project" value="InterPro"/>
</dbReference>
<dbReference type="GO" id="GO:0005886">
    <property type="term" value="C:plasma membrane"/>
    <property type="evidence" value="ECO:0007669"/>
    <property type="project" value="UniProtKB-SubCell"/>
</dbReference>
<dbReference type="EMBL" id="WIWT01000149">
    <property type="protein sequence ID" value="KAF3197798.1"/>
    <property type="molecule type" value="Genomic_DNA"/>
</dbReference>
<protein>
    <submittedName>
        <fullName evidence="6">Uncharacterized protein</fullName>
    </submittedName>
</protein>
<sequence length="826" mass="94839">MEASGVIDQTCCLVIRGICDYADTHVNRGWRKYATGTAAVFAKQFLCKLQRQGIERSEVTVPMQGILRQPADKNIEISARENILEEIETKFKSEPFVGLIDAGGVEKSQISLEYFHRFRKKFPECSAIWILENEGPFPRRKQPSKGAIGLVNDWLYKQGNEWPLVTDDAQFEFSNFEEISSGSTRTIRINWLSRYLPKKEALCATKPFRLCSYPTESWENSFSTETLNQTTHRRRILVTSSDWEMIDVLLERKVESCIHVGLRRKESAVSLANRRVHGREETEHPENHINAQIPQPAKLLGRIRPATAQDSAFSEPSLDAVPVSSCIEDDFQKLLSEPEGPEFEGLDQDMEKLESLRRRPKWKHITPDNRKIRAERTKVAIIDVLPDGPDVQCFDDVHKLEEFFNNPENINSDHERLFIVEDISRDVVELLGSHYNVDPFFWRGHISDYLWYNTRDPWVELEELPHIAGERNYFNLPYVHPRYFQNQESYLKATVEAGKMNVLRRLDNDGINIYVLDNDESVVALCRSKASFWMRPEGGKAKQERALGILVVDPSFTEGSPLWGGYRNFDPCPPIHAKEFGVPPKDSLFDNTVHWMKKNLEEQQGNLKHQPKLMAVAILNIIAAEWLTVKQYLITRLTQIEWELQVPDFRGEGVQYGLDRCLSRLHPFRRSLPAYRRWVESILNGILNDEDLKNSLDSVNNPLAKARTDFTTILRELDVIEGRVHNMVNTVATILSLEGMKKSTKQNDTIARLTILASIFGPLSFVSSFLSMTPDITELRSTAGYFFILAIPLTLFAISIAQWPSIKNFVVARCPKRWARGNQDMV</sequence>
<organism evidence="6 7">
    <name type="scientific">Orbilia oligospora</name>
    <name type="common">Nematode-trapping fungus</name>
    <name type="synonym">Arthrobotrys oligospora</name>
    <dbReference type="NCBI Taxonomy" id="2813651"/>
    <lineage>
        <taxon>Eukaryota</taxon>
        <taxon>Fungi</taxon>
        <taxon>Dikarya</taxon>
        <taxon>Ascomycota</taxon>
        <taxon>Pezizomycotina</taxon>
        <taxon>Orbiliomycetes</taxon>
        <taxon>Orbiliales</taxon>
        <taxon>Orbiliaceae</taxon>
        <taxon>Orbilia</taxon>
    </lineage>
</organism>
<gene>
    <name evidence="6" type="ORF">TWF679_002633</name>
</gene>
<evidence type="ECO:0000256" key="1">
    <source>
        <dbReference type="ARBA" id="ARBA00004651"/>
    </source>
</evidence>
<keyword evidence="4 5" id="KW-0472">Membrane</keyword>
<evidence type="ECO:0000256" key="3">
    <source>
        <dbReference type="ARBA" id="ARBA00022989"/>
    </source>
</evidence>
<feature type="transmembrane region" description="Helical" evidence="5">
    <location>
        <begin position="750"/>
        <end position="770"/>
    </location>
</feature>
<evidence type="ECO:0000313" key="7">
    <source>
        <dbReference type="Proteomes" id="UP000614610"/>
    </source>
</evidence>
<dbReference type="Gene3D" id="1.20.58.340">
    <property type="entry name" value="Magnesium transport protein CorA, transmembrane region"/>
    <property type="match status" value="1"/>
</dbReference>
<proteinExistence type="predicted"/>
<evidence type="ECO:0000256" key="2">
    <source>
        <dbReference type="ARBA" id="ARBA00022692"/>
    </source>
</evidence>
<name>A0A8H8USZ9_ORBOL</name>
<keyword evidence="3 5" id="KW-1133">Transmembrane helix</keyword>
<evidence type="ECO:0000256" key="5">
    <source>
        <dbReference type="SAM" id="Phobius"/>
    </source>
</evidence>
<dbReference type="SUPFAM" id="SSF144083">
    <property type="entry name" value="Magnesium transport protein CorA, transmembrane region"/>
    <property type="match status" value="1"/>
</dbReference>